<evidence type="ECO:0000313" key="1">
    <source>
        <dbReference type="EMBL" id="EOY13868.1"/>
    </source>
</evidence>
<evidence type="ECO:0000313" key="2">
    <source>
        <dbReference type="Proteomes" id="UP000026915"/>
    </source>
</evidence>
<protein>
    <submittedName>
        <fullName evidence="1">Uncharacterized protein</fullName>
    </submittedName>
</protein>
<dbReference type="AlphaFoldDB" id="A0A061FAD8"/>
<sequence length="94" mass="10763">MSGCELAYIHSCFYLFIFISIYIFLKTMTGIWFSAFLCTTTQKQARDSFGLPPSLHPLFFVNVVFSVNTSTIKRPARARACAFAHTTEWVFSFN</sequence>
<dbReference type="Gramene" id="EOY13868">
    <property type="protein sequence ID" value="EOY13868"/>
    <property type="gene ID" value="TCM_032562"/>
</dbReference>
<organism evidence="1 2">
    <name type="scientific">Theobroma cacao</name>
    <name type="common">Cacao</name>
    <name type="synonym">Cocoa</name>
    <dbReference type="NCBI Taxonomy" id="3641"/>
    <lineage>
        <taxon>Eukaryota</taxon>
        <taxon>Viridiplantae</taxon>
        <taxon>Streptophyta</taxon>
        <taxon>Embryophyta</taxon>
        <taxon>Tracheophyta</taxon>
        <taxon>Spermatophyta</taxon>
        <taxon>Magnoliopsida</taxon>
        <taxon>eudicotyledons</taxon>
        <taxon>Gunneridae</taxon>
        <taxon>Pentapetalae</taxon>
        <taxon>rosids</taxon>
        <taxon>malvids</taxon>
        <taxon>Malvales</taxon>
        <taxon>Malvaceae</taxon>
        <taxon>Byttnerioideae</taxon>
        <taxon>Theobroma</taxon>
    </lineage>
</organism>
<keyword evidence="2" id="KW-1185">Reference proteome</keyword>
<dbReference type="EMBL" id="CM001885">
    <property type="protein sequence ID" value="EOY13868.1"/>
    <property type="molecule type" value="Genomic_DNA"/>
</dbReference>
<name>A0A061FAD8_THECC</name>
<gene>
    <name evidence="1" type="ORF">TCM_032562</name>
</gene>
<dbReference type="Proteomes" id="UP000026915">
    <property type="component" value="Chromosome 7"/>
</dbReference>
<accession>A0A061FAD8</accession>
<proteinExistence type="predicted"/>
<dbReference type="InParanoid" id="A0A061FAD8"/>
<dbReference type="HOGENOM" id="CLU_2390442_0_0_1"/>
<reference evidence="1 2" key="1">
    <citation type="journal article" date="2013" name="Genome Biol.">
        <title>The genome sequence of the most widely cultivated cacao type and its use to identify candidate genes regulating pod color.</title>
        <authorList>
            <person name="Motamayor J.C."/>
            <person name="Mockaitis K."/>
            <person name="Schmutz J."/>
            <person name="Haiminen N."/>
            <person name="Iii D.L."/>
            <person name="Cornejo O."/>
            <person name="Findley S.D."/>
            <person name="Zheng P."/>
            <person name="Utro F."/>
            <person name="Royaert S."/>
            <person name="Saski C."/>
            <person name="Jenkins J."/>
            <person name="Podicheti R."/>
            <person name="Zhao M."/>
            <person name="Scheffler B.E."/>
            <person name="Stack J.C."/>
            <person name="Feltus F.A."/>
            <person name="Mustiga G.M."/>
            <person name="Amores F."/>
            <person name="Phillips W."/>
            <person name="Marelli J.P."/>
            <person name="May G.D."/>
            <person name="Shapiro H."/>
            <person name="Ma J."/>
            <person name="Bustamante C.D."/>
            <person name="Schnell R.J."/>
            <person name="Main D."/>
            <person name="Gilbert D."/>
            <person name="Parida L."/>
            <person name="Kuhn D.N."/>
        </authorList>
    </citation>
    <scope>NUCLEOTIDE SEQUENCE [LARGE SCALE GENOMIC DNA]</scope>
    <source>
        <strain evidence="2">cv. Matina 1-6</strain>
    </source>
</reference>